<dbReference type="InterPro" id="IPR006363">
    <property type="entry name" value="Cbl_synth_CobJ/CibH_dom"/>
</dbReference>
<keyword evidence="3 8" id="KW-0489">Methyltransferase</keyword>
<dbReference type="InterPro" id="IPR051810">
    <property type="entry name" value="Precorrin_MeTrfase"/>
</dbReference>
<evidence type="ECO:0000313" key="8">
    <source>
        <dbReference type="EMBL" id="STV09695.1"/>
    </source>
</evidence>
<comment type="pathway">
    <text evidence="1">Cofactor biosynthesis; adenosylcobalamin biosynthesis.</text>
</comment>
<reference evidence="8 9" key="1">
    <citation type="submission" date="2018-06" db="EMBL/GenBank/DDBJ databases">
        <authorList>
            <consortium name="Pathogen Informatics"/>
            <person name="Doyle S."/>
        </authorList>
    </citation>
    <scope>NUCLEOTIDE SEQUENCE [LARGE SCALE GENOMIC DNA]</scope>
    <source>
        <strain evidence="8 9">NCTC10313</strain>
    </source>
</reference>
<sequence>MLSVIGIGPGSQAMMTMEAVEALQAAEIVVGYKTYTHLVKAFTGDKQVIKTGMCKEIERCQAAIELAQAGHNVALISSGDAGIYGMAGLVLELVNKQQLDIEVRLIPGMTASIAAASLLGAPLMHDFCHISLSDLLTPWPVIEKRIVAAGEADFVICFYNPRSRGREGHLARAFALLAASKSADTPVGVVKSAGRKKQEKWLTTLGEMDFAPVDMTSLVIVGNKATYIDNGLMITREATRCESRRRAGYRGHQRCAGDLPAAGRRRRALHPVGGDPYRRAAGRRYPRADTLRAYGVAADGGVAQSTAHPLGDRCLSPLRRGGQPEYCARLRQRRGSAQPLSKAGAAERSAPSATSRGRRSERGLRGGSSPRRADPADHRQQRSGGLAGGLAEKTLLARVLPVPEVVQHCSDLGFGVGEIFALCGPFSAEFNAAFYHQCRADVVVTKASGAEGGYQEKVQPCLDAGSPASSLPVRRRW</sequence>
<feature type="domain" description="Tetrapyrrole methylase" evidence="7">
    <location>
        <begin position="1"/>
        <end position="208"/>
    </location>
</feature>
<dbReference type="PANTHER" id="PTHR47036:SF1">
    <property type="entry name" value="COBALT-FACTOR III C(17)-METHYLTRANSFERASE-RELATED"/>
    <property type="match status" value="1"/>
</dbReference>
<dbReference type="InterPro" id="IPR003723">
    <property type="entry name" value="Precorrin-6x_reduct"/>
</dbReference>
<dbReference type="InterPro" id="IPR014777">
    <property type="entry name" value="4pyrrole_Mease_sub1"/>
</dbReference>
<feature type="region of interest" description="Disordered" evidence="6">
    <location>
        <begin position="332"/>
        <end position="387"/>
    </location>
</feature>
<dbReference type="NCBIfam" id="TIGR01466">
    <property type="entry name" value="cobJ_cbiH"/>
    <property type="match status" value="1"/>
</dbReference>
<dbReference type="SUPFAM" id="SSF53790">
    <property type="entry name" value="Tetrapyrrole methylase"/>
    <property type="match status" value="1"/>
</dbReference>
<keyword evidence="5" id="KW-0949">S-adenosyl-L-methionine</keyword>
<dbReference type="CDD" id="cd11646">
    <property type="entry name" value="Precorrin_3B_C17_MT"/>
    <property type="match status" value="1"/>
</dbReference>
<dbReference type="EMBL" id="UGLW01000003">
    <property type="protein sequence ID" value="STV09695.1"/>
    <property type="molecule type" value="Genomic_DNA"/>
</dbReference>
<dbReference type="InterPro" id="IPR014776">
    <property type="entry name" value="4pyrrole_Mease_sub2"/>
</dbReference>
<dbReference type="Pfam" id="PF00590">
    <property type="entry name" value="TP_methylase"/>
    <property type="match status" value="1"/>
</dbReference>
<dbReference type="Gene3D" id="3.30.950.10">
    <property type="entry name" value="Methyltransferase, Cobalt-precorrin-4 Transmethylase, Domain 2"/>
    <property type="match status" value="1"/>
</dbReference>
<evidence type="ECO:0000256" key="1">
    <source>
        <dbReference type="ARBA" id="ARBA00004953"/>
    </source>
</evidence>
<evidence type="ECO:0000256" key="4">
    <source>
        <dbReference type="ARBA" id="ARBA00022679"/>
    </source>
</evidence>
<dbReference type="GO" id="GO:0008168">
    <property type="term" value="F:methyltransferase activity"/>
    <property type="evidence" value="ECO:0007669"/>
    <property type="project" value="UniProtKB-KW"/>
</dbReference>
<dbReference type="AlphaFoldDB" id="A0A378AHR3"/>
<evidence type="ECO:0000259" key="7">
    <source>
        <dbReference type="Pfam" id="PF00590"/>
    </source>
</evidence>
<gene>
    <name evidence="8" type="primary">cbiH</name>
    <name evidence="8" type="ORF">NCTC10313_05709</name>
</gene>
<evidence type="ECO:0000256" key="6">
    <source>
        <dbReference type="SAM" id="MobiDB-lite"/>
    </source>
</evidence>
<protein>
    <submittedName>
        <fullName evidence="8">Cobalt-precorrin-3B C(17)-methyltransferase</fullName>
        <ecNumber evidence="8">2.1.1.-</ecNumber>
    </submittedName>
</protein>
<dbReference type="EC" id="2.1.1.-" evidence="8"/>
<dbReference type="GO" id="GO:0009236">
    <property type="term" value="P:cobalamin biosynthetic process"/>
    <property type="evidence" value="ECO:0007669"/>
    <property type="project" value="UniProtKB-UniPathway"/>
</dbReference>
<keyword evidence="4 8" id="KW-0808">Transferase</keyword>
<dbReference type="InterPro" id="IPR000878">
    <property type="entry name" value="4pyrrol_Mease"/>
</dbReference>
<feature type="compositionally biased region" description="Basic and acidic residues" evidence="6">
    <location>
        <begin position="371"/>
        <end position="380"/>
    </location>
</feature>
<dbReference type="InterPro" id="IPR035996">
    <property type="entry name" value="4pyrrol_Methylase_sf"/>
</dbReference>
<dbReference type="STRING" id="1218098.GCA_001598715_01773"/>
<dbReference type="UniPathway" id="UPA00148"/>
<dbReference type="PANTHER" id="PTHR47036">
    <property type="entry name" value="COBALT-FACTOR III C(17)-METHYLTRANSFERASE-RELATED"/>
    <property type="match status" value="1"/>
</dbReference>
<dbReference type="GO" id="GO:0016994">
    <property type="term" value="F:precorrin-6A reductase activity"/>
    <property type="evidence" value="ECO:0007669"/>
    <property type="project" value="InterPro"/>
</dbReference>
<dbReference type="PROSITE" id="PS51014">
    <property type="entry name" value="COBK_CBIJ"/>
    <property type="match status" value="1"/>
</dbReference>
<dbReference type="Gene3D" id="3.40.1010.10">
    <property type="entry name" value="Cobalt-precorrin-4 Transmethylase, Domain 1"/>
    <property type="match status" value="1"/>
</dbReference>
<accession>A0A378AHR3</accession>
<organism evidence="8 9">
    <name type="scientific">Klebsiella pneumoniae subsp. ozaenae</name>
    <dbReference type="NCBI Taxonomy" id="574"/>
    <lineage>
        <taxon>Bacteria</taxon>
        <taxon>Pseudomonadati</taxon>
        <taxon>Pseudomonadota</taxon>
        <taxon>Gammaproteobacteria</taxon>
        <taxon>Enterobacterales</taxon>
        <taxon>Enterobacteriaceae</taxon>
        <taxon>Klebsiella/Raoultella group</taxon>
        <taxon>Klebsiella</taxon>
        <taxon>Klebsiella pneumoniae complex</taxon>
    </lineage>
</organism>
<evidence type="ECO:0000256" key="5">
    <source>
        <dbReference type="ARBA" id="ARBA00022691"/>
    </source>
</evidence>
<proteinExistence type="predicted"/>
<dbReference type="Proteomes" id="UP000254487">
    <property type="component" value="Unassembled WGS sequence"/>
</dbReference>
<dbReference type="NCBIfam" id="NF012022">
    <property type="entry name" value="PRK15478.1"/>
    <property type="match status" value="1"/>
</dbReference>
<name>A0A378AHR3_KLEPO</name>
<dbReference type="GO" id="GO:0032259">
    <property type="term" value="P:methylation"/>
    <property type="evidence" value="ECO:0007669"/>
    <property type="project" value="UniProtKB-KW"/>
</dbReference>
<evidence type="ECO:0000313" key="9">
    <source>
        <dbReference type="Proteomes" id="UP000254487"/>
    </source>
</evidence>
<evidence type="ECO:0000256" key="3">
    <source>
        <dbReference type="ARBA" id="ARBA00022603"/>
    </source>
</evidence>
<evidence type="ECO:0000256" key="2">
    <source>
        <dbReference type="ARBA" id="ARBA00022573"/>
    </source>
</evidence>
<keyword evidence="2" id="KW-0169">Cobalamin biosynthesis</keyword>
<dbReference type="Pfam" id="PF02571">
    <property type="entry name" value="CbiJ"/>
    <property type="match status" value="1"/>
</dbReference>